<dbReference type="EMBL" id="JAYKXN010000008">
    <property type="protein sequence ID" value="KAK7262289.1"/>
    <property type="molecule type" value="Genomic_DNA"/>
</dbReference>
<evidence type="ECO:0000259" key="2">
    <source>
        <dbReference type="Pfam" id="PF22966"/>
    </source>
</evidence>
<dbReference type="SUPFAM" id="SSF48371">
    <property type="entry name" value="ARM repeat"/>
    <property type="match status" value="1"/>
</dbReference>
<dbReference type="Gene3D" id="1.25.10.10">
    <property type="entry name" value="Leucine-rich Repeat Variant"/>
    <property type="match status" value="1"/>
</dbReference>
<dbReference type="GO" id="GO:0005737">
    <property type="term" value="C:cytoplasm"/>
    <property type="evidence" value="ECO:0007669"/>
    <property type="project" value="UniProtKB-SubCell"/>
</dbReference>
<dbReference type="InterPro" id="IPR056516">
    <property type="entry name" value="INTS7_N"/>
</dbReference>
<evidence type="ECO:0000256" key="1">
    <source>
        <dbReference type="ARBA" id="ARBA00008565"/>
    </source>
</evidence>
<dbReference type="InterPro" id="IPR055195">
    <property type="entry name" value="INTS7_C_plant"/>
</dbReference>
<protein>
    <recommendedName>
        <fullName evidence="6">Integrator complex subunit 7</fullName>
    </recommendedName>
</protein>
<dbReference type="AlphaFoldDB" id="A0AAN9ERC2"/>
<feature type="domain" description="Integrator complex subunit 7-like C-terminal" evidence="2">
    <location>
        <begin position="1003"/>
        <end position="1175"/>
    </location>
</feature>
<proteinExistence type="inferred from homology"/>
<dbReference type="PANTHER" id="PTHR13322">
    <property type="entry name" value="C1ORF73 PROTEIN"/>
    <property type="match status" value="1"/>
</dbReference>
<name>A0AAN9ERC2_CLITE</name>
<keyword evidence="5" id="KW-1185">Reference proteome</keyword>
<gene>
    <name evidence="4" type="ORF">RJT34_29855</name>
</gene>
<dbReference type="Pfam" id="PF22966">
    <property type="entry name" value="INTS7_C_plants"/>
    <property type="match status" value="1"/>
</dbReference>
<dbReference type="PANTHER" id="PTHR13322:SF2">
    <property type="entry name" value="INTEGRATOR COMPLEX SUBUNIT 7"/>
    <property type="match status" value="1"/>
</dbReference>
<dbReference type="InterPro" id="IPR016024">
    <property type="entry name" value="ARM-type_fold"/>
</dbReference>
<reference evidence="4 5" key="1">
    <citation type="submission" date="2024-01" db="EMBL/GenBank/DDBJ databases">
        <title>The genomes of 5 underutilized Papilionoideae crops provide insights into root nodulation and disease resistance.</title>
        <authorList>
            <person name="Yuan L."/>
        </authorList>
    </citation>
    <scope>NUCLEOTIDE SEQUENCE [LARGE SCALE GENOMIC DNA]</scope>
    <source>
        <strain evidence="4">LY-2023</strain>
        <tissue evidence="4">Leaf</tissue>
    </source>
</reference>
<dbReference type="InterPro" id="IPR011989">
    <property type="entry name" value="ARM-like"/>
</dbReference>
<evidence type="ECO:0008006" key="6">
    <source>
        <dbReference type="Google" id="ProtNLM"/>
    </source>
</evidence>
<dbReference type="InterPro" id="IPR033060">
    <property type="entry name" value="INTS7"/>
</dbReference>
<evidence type="ECO:0000259" key="3">
    <source>
        <dbReference type="Pfam" id="PF24436"/>
    </source>
</evidence>
<evidence type="ECO:0000313" key="4">
    <source>
        <dbReference type="EMBL" id="KAK7262289.1"/>
    </source>
</evidence>
<dbReference type="GO" id="GO:0032039">
    <property type="term" value="C:integrator complex"/>
    <property type="evidence" value="ECO:0007669"/>
    <property type="project" value="InterPro"/>
</dbReference>
<evidence type="ECO:0000313" key="5">
    <source>
        <dbReference type="Proteomes" id="UP001359559"/>
    </source>
</evidence>
<comment type="similarity">
    <text evidence="1">Belongs to the Integrator subunit 7 family.</text>
</comment>
<dbReference type="Pfam" id="PF24436">
    <property type="entry name" value="INTS7_N"/>
    <property type="match status" value="1"/>
</dbReference>
<accession>A0AAN9ERC2</accession>
<feature type="domain" description="Integrator complex subunit 7 N-terminal" evidence="3">
    <location>
        <begin position="111"/>
        <end position="556"/>
    </location>
</feature>
<sequence length="1179" mass="132731">MSNEYVNCALFAISPSVQGILGTVLEYQMMEFSFFFISEKIMKSTIERTCSACSMQWSIQLEMGLRSTKPGVPVKAILDMEHRLQQWSREPESGIASNAIFHLIPGEDRLFANTILLRLADAFMGGDIETRLSVVRVFLSERKHRDNKKQKQCKGLLSRATVANHLELFKRVKSVFHGGDLESRALALILFGCWADFVKDNAQIRYLIFSSLVSPHVIEVTASLYATGCFCEISDDFATVAVVMLLNIMNSSSVSLPVKLAAGRVFATCKSSYSVAHKAYKMGMKLVLNSSDEDVLVVMLLSLSKLASISTLFTSSQVDFLLSFLNQERTSRVLETVVKCLHFLFRKGPCLHPVNSGLIHGLFSILEKPGISLAMQYKALRVLHKVLLSIPPSLHHVELHEFVKLLTIVENTRQNPVSRNCCLTIRILADLCCRAVDRADIDNGLFCCSSLPSRVISIIKDHINLLVIPLWEAYENASTIFQDLQGLLKILLTIVERHPYIGSLVVDNIQVVIEFLVTVASTNHTVPSTHVVANFKLEKHNSFVSKFLHKIYRFLVASLEILYKTDAINTEVLSRVEILADLVSHCSVIDCYTYTLYHLLCHRICDGLVHENIETHNCYNLSALPDSCKCTELANKVLIETNGWIAYKVGAHTMCQGEWLVATCIFWRLIEKVKSYSCSSWLKALFHYAHSEGKIQLLSLPKQGTTSMELLKSIQFPLPSAYMDETCAKLTGYIDGGHFYDRLTQSHAELLSSLKILEAAMTSSQAFHFQRWFLSLRASVLENLVDLLKALREILLNIDCKFKQVEVESSCILQCQKSYQVISRISFQLSRLAEEFDLIGASFIGIDSESSAVLAAHALSCSVLAFVVAFGVSYIDPHSHGIFIGDKTSNIQALIIQNLTRQFWCVDQETRANLSLLLNYIGQNNNCLSLQPKYRTWNIGYNDREVLDVCSYAISGAVGLHNEKTASQITKNALLLTINTFIKWIYIHFRIPKHFFQVRKFIGSELFVPIENSKNGVVSVLTGSHLSFNICIQLKNVPLNLHVKPPKLYCILRCCTSFRVPVKQNLEPLQAEYEAWKDDDIVELNQKLFCHVLDSIADKRTIGMHNRGDGNSKVVEAFLEFELNEKGQGFSHCTLDVSEFPVGNYRIKWHSCLVDSEDSYWSLLPLNLGPVFLIKPMVG</sequence>
<organism evidence="4 5">
    <name type="scientific">Clitoria ternatea</name>
    <name type="common">Butterfly pea</name>
    <dbReference type="NCBI Taxonomy" id="43366"/>
    <lineage>
        <taxon>Eukaryota</taxon>
        <taxon>Viridiplantae</taxon>
        <taxon>Streptophyta</taxon>
        <taxon>Embryophyta</taxon>
        <taxon>Tracheophyta</taxon>
        <taxon>Spermatophyta</taxon>
        <taxon>Magnoliopsida</taxon>
        <taxon>eudicotyledons</taxon>
        <taxon>Gunneridae</taxon>
        <taxon>Pentapetalae</taxon>
        <taxon>rosids</taxon>
        <taxon>fabids</taxon>
        <taxon>Fabales</taxon>
        <taxon>Fabaceae</taxon>
        <taxon>Papilionoideae</taxon>
        <taxon>50 kb inversion clade</taxon>
        <taxon>NPAAA clade</taxon>
        <taxon>indigoferoid/millettioid clade</taxon>
        <taxon>Phaseoleae</taxon>
        <taxon>Clitoria</taxon>
    </lineage>
</organism>
<dbReference type="GO" id="GO:0034472">
    <property type="term" value="P:snRNA 3'-end processing"/>
    <property type="evidence" value="ECO:0007669"/>
    <property type="project" value="TreeGrafter"/>
</dbReference>
<comment type="caution">
    <text evidence="4">The sequence shown here is derived from an EMBL/GenBank/DDBJ whole genome shotgun (WGS) entry which is preliminary data.</text>
</comment>
<dbReference type="Proteomes" id="UP001359559">
    <property type="component" value="Unassembled WGS sequence"/>
</dbReference>